<name>A0A5C5ZAV0_9BACT</name>
<dbReference type="AlphaFoldDB" id="A0A5C5ZAV0"/>
<evidence type="ECO:0000313" key="4">
    <source>
        <dbReference type="Proteomes" id="UP000315010"/>
    </source>
</evidence>
<protein>
    <recommendedName>
        <fullName evidence="2">Ice-binding protein C-terminal domain-containing protein</fullName>
    </recommendedName>
</protein>
<accession>A0A5C5ZAV0</accession>
<proteinExistence type="predicted"/>
<keyword evidence="1" id="KW-0732">Signal</keyword>
<keyword evidence="4" id="KW-1185">Reference proteome</keyword>
<dbReference type="Pfam" id="PF07589">
    <property type="entry name" value="PEP-CTERM"/>
    <property type="match status" value="1"/>
</dbReference>
<reference evidence="3 4" key="1">
    <citation type="submission" date="2019-02" db="EMBL/GenBank/DDBJ databases">
        <title>Deep-cultivation of Planctomycetes and their phenomic and genomic characterization uncovers novel biology.</title>
        <authorList>
            <person name="Wiegand S."/>
            <person name="Jogler M."/>
            <person name="Boedeker C."/>
            <person name="Pinto D."/>
            <person name="Vollmers J."/>
            <person name="Rivas-Marin E."/>
            <person name="Kohn T."/>
            <person name="Peeters S.H."/>
            <person name="Heuer A."/>
            <person name="Rast P."/>
            <person name="Oberbeckmann S."/>
            <person name="Bunk B."/>
            <person name="Jeske O."/>
            <person name="Meyerdierks A."/>
            <person name="Storesund J.E."/>
            <person name="Kallscheuer N."/>
            <person name="Luecker S."/>
            <person name="Lage O.M."/>
            <person name="Pohl T."/>
            <person name="Merkel B.J."/>
            <person name="Hornburger P."/>
            <person name="Mueller R.-W."/>
            <person name="Bruemmer F."/>
            <person name="Labrenz M."/>
            <person name="Spormann A.M."/>
            <person name="Op Den Camp H."/>
            <person name="Overmann J."/>
            <person name="Amann R."/>
            <person name="Jetten M.S.M."/>
            <person name="Mascher T."/>
            <person name="Medema M.H."/>
            <person name="Devos D.P."/>
            <person name="Kaster A.-K."/>
            <person name="Ovreas L."/>
            <person name="Rohde M."/>
            <person name="Galperin M.Y."/>
            <person name="Jogler C."/>
        </authorList>
    </citation>
    <scope>NUCLEOTIDE SEQUENCE [LARGE SCALE GENOMIC DNA]</scope>
    <source>
        <strain evidence="3 4">CA13</strain>
    </source>
</reference>
<dbReference type="Proteomes" id="UP000315010">
    <property type="component" value="Unassembled WGS sequence"/>
</dbReference>
<comment type="caution">
    <text evidence="3">The sequence shown here is derived from an EMBL/GenBank/DDBJ whole genome shotgun (WGS) entry which is preliminary data.</text>
</comment>
<evidence type="ECO:0000256" key="1">
    <source>
        <dbReference type="SAM" id="SignalP"/>
    </source>
</evidence>
<gene>
    <name evidence="3" type="ORF">CA13_57420</name>
</gene>
<feature type="domain" description="Ice-binding protein C-terminal" evidence="2">
    <location>
        <begin position="183"/>
        <end position="208"/>
    </location>
</feature>
<feature type="chain" id="PRO_5022977579" description="Ice-binding protein C-terminal domain-containing protein" evidence="1">
    <location>
        <begin position="26"/>
        <end position="217"/>
    </location>
</feature>
<feature type="signal peptide" evidence="1">
    <location>
        <begin position="1"/>
        <end position="25"/>
    </location>
</feature>
<dbReference type="InterPro" id="IPR013424">
    <property type="entry name" value="Ice-binding_C"/>
</dbReference>
<dbReference type="EMBL" id="SJPJ01000001">
    <property type="protein sequence ID" value="TWT84266.1"/>
    <property type="molecule type" value="Genomic_DNA"/>
</dbReference>
<organism evidence="3 4">
    <name type="scientific">Novipirellula herctigrandis</name>
    <dbReference type="NCBI Taxonomy" id="2527986"/>
    <lineage>
        <taxon>Bacteria</taxon>
        <taxon>Pseudomonadati</taxon>
        <taxon>Planctomycetota</taxon>
        <taxon>Planctomycetia</taxon>
        <taxon>Pirellulales</taxon>
        <taxon>Pirellulaceae</taxon>
        <taxon>Novipirellula</taxon>
    </lineage>
</organism>
<sequence precursor="true">MIQRFLTLAVIAALGISSATTVTHADVVLFDGTVVHGGLFANGMKEIDTATFPGESVIKFTPDGSYKSGGLEFYGGKEYTIPTGESLLRVSAYSTDAGNMNGFTISMDTGSFDLGTDDWTLDGNPGAIGDFTGGNWHELEFDLSTVSGFVAGTSVLNGLVTFKNNTSLNPIYIGDISLATAVAVPEPSTFAALAIVGFSGTVIARRRRRKLHSDIAA</sequence>
<evidence type="ECO:0000313" key="3">
    <source>
        <dbReference type="EMBL" id="TWT84266.1"/>
    </source>
</evidence>
<dbReference type="NCBIfam" id="TIGR02595">
    <property type="entry name" value="PEP_CTERM"/>
    <property type="match status" value="1"/>
</dbReference>
<evidence type="ECO:0000259" key="2">
    <source>
        <dbReference type="Pfam" id="PF07589"/>
    </source>
</evidence>